<keyword evidence="1" id="KW-0805">Transcription regulation</keyword>
<organism evidence="6 7">
    <name type="scientific">Rhodococcus olei</name>
    <dbReference type="NCBI Taxonomy" id="2161675"/>
    <lineage>
        <taxon>Bacteria</taxon>
        <taxon>Bacillati</taxon>
        <taxon>Actinomycetota</taxon>
        <taxon>Actinomycetes</taxon>
        <taxon>Mycobacteriales</taxon>
        <taxon>Nocardiaceae</taxon>
        <taxon>Rhodococcus</taxon>
    </lineage>
</organism>
<proteinExistence type="predicted"/>
<evidence type="ECO:0000256" key="4">
    <source>
        <dbReference type="PROSITE-ProRule" id="PRU00335"/>
    </source>
</evidence>
<evidence type="ECO:0000313" key="7">
    <source>
        <dbReference type="Proteomes" id="UP001501183"/>
    </source>
</evidence>
<dbReference type="InterPro" id="IPR009057">
    <property type="entry name" value="Homeodomain-like_sf"/>
</dbReference>
<dbReference type="SUPFAM" id="SSF48498">
    <property type="entry name" value="Tetracyclin repressor-like, C-terminal domain"/>
    <property type="match status" value="1"/>
</dbReference>
<protein>
    <recommendedName>
        <fullName evidence="5">HTH tetR-type domain-containing protein</fullName>
    </recommendedName>
</protein>
<dbReference type="InterPro" id="IPR036271">
    <property type="entry name" value="Tet_transcr_reg_TetR-rel_C_sf"/>
</dbReference>
<sequence>MNTPLTRTSLAQAGITIADAEGLGALTMRRVAGALGVATMSPYRHVTDRDDLLVAMVELIIRDRRPPVGDSVTWDAALRDVAFSDWDAFAQHPWLIEVWSTPRLRVDMGSFDQLERLLERLERAGVPRPHSLSVVLGVRGLTLGMASMAIENRSGDRAAEPELADHWAQLVTRFGAQFPDSHPRSTWFMTHLHENGGSAAFVEALDGFLGGVAARHGLRIAPEQTVEGSDAP</sequence>
<dbReference type="Proteomes" id="UP001501183">
    <property type="component" value="Unassembled WGS sequence"/>
</dbReference>
<dbReference type="Gene3D" id="1.10.10.60">
    <property type="entry name" value="Homeodomain-like"/>
    <property type="match status" value="1"/>
</dbReference>
<dbReference type="PROSITE" id="PS50977">
    <property type="entry name" value="HTH_TETR_2"/>
    <property type="match status" value="1"/>
</dbReference>
<keyword evidence="2 4" id="KW-0238">DNA-binding</keyword>
<accession>A0ABP8PM51</accession>
<feature type="DNA-binding region" description="H-T-H motif" evidence="4">
    <location>
        <begin position="27"/>
        <end position="46"/>
    </location>
</feature>
<dbReference type="Gene3D" id="1.10.357.10">
    <property type="entry name" value="Tetracycline Repressor, domain 2"/>
    <property type="match status" value="1"/>
</dbReference>
<dbReference type="RefSeq" id="WP_345352010.1">
    <property type="nucleotide sequence ID" value="NZ_BAABFB010000075.1"/>
</dbReference>
<evidence type="ECO:0000259" key="5">
    <source>
        <dbReference type="PROSITE" id="PS50977"/>
    </source>
</evidence>
<keyword evidence="7" id="KW-1185">Reference proteome</keyword>
<dbReference type="SUPFAM" id="SSF46689">
    <property type="entry name" value="Homeodomain-like"/>
    <property type="match status" value="1"/>
</dbReference>
<dbReference type="EMBL" id="BAABFB010000075">
    <property type="protein sequence ID" value="GAA4489038.1"/>
    <property type="molecule type" value="Genomic_DNA"/>
</dbReference>
<reference evidence="7" key="1">
    <citation type="journal article" date="2019" name="Int. J. Syst. Evol. Microbiol.">
        <title>The Global Catalogue of Microorganisms (GCM) 10K type strain sequencing project: providing services to taxonomists for standard genome sequencing and annotation.</title>
        <authorList>
            <consortium name="The Broad Institute Genomics Platform"/>
            <consortium name="The Broad Institute Genome Sequencing Center for Infectious Disease"/>
            <person name="Wu L."/>
            <person name="Ma J."/>
        </authorList>
    </citation>
    <scope>NUCLEOTIDE SEQUENCE [LARGE SCALE GENOMIC DNA]</scope>
    <source>
        <strain evidence="7">JCM 32206</strain>
    </source>
</reference>
<name>A0ABP8PM51_9NOCA</name>
<dbReference type="Pfam" id="PF02909">
    <property type="entry name" value="TetR_C_1"/>
    <property type="match status" value="1"/>
</dbReference>
<evidence type="ECO:0000256" key="3">
    <source>
        <dbReference type="ARBA" id="ARBA00023163"/>
    </source>
</evidence>
<dbReference type="InterPro" id="IPR004111">
    <property type="entry name" value="Repressor_TetR_C"/>
</dbReference>
<dbReference type="InterPro" id="IPR001647">
    <property type="entry name" value="HTH_TetR"/>
</dbReference>
<gene>
    <name evidence="6" type="ORF">GCM10023094_49920</name>
</gene>
<evidence type="ECO:0000256" key="2">
    <source>
        <dbReference type="ARBA" id="ARBA00023125"/>
    </source>
</evidence>
<comment type="caution">
    <text evidence="6">The sequence shown here is derived from an EMBL/GenBank/DDBJ whole genome shotgun (WGS) entry which is preliminary data.</text>
</comment>
<feature type="domain" description="HTH tetR-type" evidence="5">
    <location>
        <begin position="4"/>
        <end position="64"/>
    </location>
</feature>
<keyword evidence="3" id="KW-0804">Transcription</keyword>
<evidence type="ECO:0000256" key="1">
    <source>
        <dbReference type="ARBA" id="ARBA00023015"/>
    </source>
</evidence>
<evidence type="ECO:0000313" key="6">
    <source>
        <dbReference type="EMBL" id="GAA4489038.1"/>
    </source>
</evidence>